<dbReference type="InterPro" id="IPR001251">
    <property type="entry name" value="CRAL-TRIO_dom"/>
</dbReference>
<organism evidence="4">
    <name type="scientific">Capitella teleta</name>
    <name type="common">Polychaete worm</name>
    <dbReference type="NCBI Taxonomy" id="283909"/>
    <lineage>
        <taxon>Eukaryota</taxon>
        <taxon>Metazoa</taxon>
        <taxon>Spiralia</taxon>
        <taxon>Lophotrochozoa</taxon>
        <taxon>Annelida</taxon>
        <taxon>Polychaeta</taxon>
        <taxon>Sedentaria</taxon>
        <taxon>Scolecida</taxon>
        <taxon>Capitellidae</taxon>
        <taxon>Capitella</taxon>
    </lineage>
</organism>
<dbReference type="PANTHER" id="PTHR23324:SF83">
    <property type="entry name" value="SEC14-LIKE PROTEIN 2"/>
    <property type="match status" value="1"/>
</dbReference>
<dbReference type="AlphaFoldDB" id="R7TD99"/>
<dbReference type="Gene3D" id="2.60.120.680">
    <property type="entry name" value="GOLD domain"/>
    <property type="match status" value="1"/>
</dbReference>
<dbReference type="Pfam" id="PF00650">
    <property type="entry name" value="CRAL_TRIO"/>
    <property type="match status" value="2"/>
</dbReference>
<sequence length="473" mass="54034">MAENRGPLTQAQSHTLQEFRKNLSGVLPAAQLDDELYLLRWLRARNFDLAKSEEMLKKSIEWREKWQADTILQEFHPPEVLRRYYSGGICGYDKEGNPIYVEPVGNLDMKGLVLSAKKNDILKYNIWILENIYQEFIRQTQRLGKRVDKITMIVDLEGFGMKELVQPGMDLILKVMSFEEANYPETLKVCYVVNSFISGRQFRRPYIPKYTYGGRSGKQFITQNIPEHLFLSANRIFPMIWKVVKPFLSEDTQRKVVILGKDWKEKLLEVIDADQLAEHWGGSRTGPNSDPFCRPMVNMGGVVPQSFYLKGSNLVDADKISKAVIRAGNAYQAEYEVYKEGQILKWIFWTESNDINFSINYRNAKGVTETVQKGIRVECETVPEDGCMECNKTGTYIIKFDNSYSWMNSKVVYYSVEVITKDVNQKCDGDIPSDASSGSTGFADSGDEAEAHDVSKELEQPLAMNGEVAHGNY</sequence>
<evidence type="ECO:0000313" key="6">
    <source>
        <dbReference type="Proteomes" id="UP000014760"/>
    </source>
</evidence>
<evidence type="ECO:0008006" key="7">
    <source>
        <dbReference type="Google" id="ProtNLM"/>
    </source>
</evidence>
<dbReference type="STRING" id="283909.R7TD99"/>
<dbReference type="EnsemblMetazoa" id="CapteT219046">
    <property type="protein sequence ID" value="CapteP219046"/>
    <property type="gene ID" value="CapteG219046"/>
</dbReference>
<dbReference type="PROSITE" id="PS50191">
    <property type="entry name" value="CRAL_TRIO"/>
    <property type="match status" value="1"/>
</dbReference>
<dbReference type="SUPFAM" id="SSF101576">
    <property type="entry name" value="Supernatant protein factor (SPF), C-terminal domain"/>
    <property type="match status" value="1"/>
</dbReference>
<dbReference type="SMART" id="SM00516">
    <property type="entry name" value="SEC14"/>
    <property type="match status" value="1"/>
</dbReference>
<dbReference type="EMBL" id="AMQN01002916">
    <property type="status" value="NOT_ANNOTATED_CDS"/>
    <property type="molecule type" value="Genomic_DNA"/>
</dbReference>
<evidence type="ECO:0000313" key="5">
    <source>
        <dbReference type="EnsemblMetazoa" id="CapteP219046"/>
    </source>
</evidence>
<dbReference type="HOGENOM" id="CLU_014001_2_1_1"/>
<reference evidence="5" key="3">
    <citation type="submission" date="2015-06" db="UniProtKB">
        <authorList>
            <consortium name="EnsemblMetazoa"/>
        </authorList>
    </citation>
    <scope>IDENTIFICATION</scope>
</reference>
<name>R7TD99_CAPTE</name>
<reference evidence="6" key="1">
    <citation type="submission" date="2012-12" db="EMBL/GenBank/DDBJ databases">
        <authorList>
            <person name="Hellsten U."/>
            <person name="Grimwood J."/>
            <person name="Chapman J.A."/>
            <person name="Shapiro H."/>
            <person name="Aerts A."/>
            <person name="Otillar R.P."/>
            <person name="Terry A.Y."/>
            <person name="Boore J.L."/>
            <person name="Simakov O."/>
            <person name="Marletaz F."/>
            <person name="Cho S.-J."/>
            <person name="Edsinger-Gonzales E."/>
            <person name="Havlak P."/>
            <person name="Kuo D.-H."/>
            <person name="Larsson T."/>
            <person name="Lv J."/>
            <person name="Arendt D."/>
            <person name="Savage R."/>
            <person name="Osoegawa K."/>
            <person name="de Jong P."/>
            <person name="Lindberg D.R."/>
            <person name="Seaver E.C."/>
            <person name="Weisblat D.A."/>
            <person name="Putnam N.H."/>
            <person name="Grigoriev I.V."/>
            <person name="Rokhsar D.S."/>
        </authorList>
    </citation>
    <scope>NUCLEOTIDE SEQUENCE</scope>
    <source>
        <strain evidence="6">I ESC-2004</strain>
    </source>
</reference>
<keyword evidence="6" id="KW-1185">Reference proteome</keyword>
<dbReference type="InterPro" id="IPR036273">
    <property type="entry name" value="CRAL/TRIO_N_dom_sf"/>
</dbReference>
<protein>
    <recommendedName>
        <fullName evidence="7">CRAL-TRIO domain-containing protein</fullName>
    </recommendedName>
</protein>
<accession>R7TD99</accession>
<dbReference type="InterPro" id="IPR036598">
    <property type="entry name" value="GOLD_dom_sf"/>
</dbReference>
<gene>
    <name evidence="4" type="ORF">CAPTEDRAFT_219046</name>
</gene>
<reference evidence="4 6" key="2">
    <citation type="journal article" date="2013" name="Nature">
        <title>Insights into bilaterian evolution from three spiralian genomes.</title>
        <authorList>
            <person name="Simakov O."/>
            <person name="Marletaz F."/>
            <person name="Cho S.J."/>
            <person name="Edsinger-Gonzales E."/>
            <person name="Havlak P."/>
            <person name="Hellsten U."/>
            <person name="Kuo D.H."/>
            <person name="Larsson T."/>
            <person name="Lv J."/>
            <person name="Arendt D."/>
            <person name="Savage R."/>
            <person name="Osoegawa K."/>
            <person name="de Jong P."/>
            <person name="Grimwood J."/>
            <person name="Chapman J.A."/>
            <person name="Shapiro H."/>
            <person name="Aerts A."/>
            <person name="Otillar R.P."/>
            <person name="Terry A.Y."/>
            <person name="Boore J.L."/>
            <person name="Grigoriev I.V."/>
            <person name="Lindberg D.R."/>
            <person name="Seaver E.C."/>
            <person name="Weisblat D.A."/>
            <person name="Putnam N.H."/>
            <person name="Rokhsar D.S."/>
        </authorList>
    </citation>
    <scope>NUCLEOTIDE SEQUENCE</scope>
    <source>
        <strain evidence="4 6">I ESC-2004</strain>
    </source>
</reference>
<dbReference type="OMA" id="WAFSTVW"/>
<dbReference type="SMART" id="SM01100">
    <property type="entry name" value="CRAL_TRIO_N"/>
    <property type="match status" value="1"/>
</dbReference>
<proteinExistence type="predicted"/>
<dbReference type="PANTHER" id="PTHR23324">
    <property type="entry name" value="SEC14 RELATED PROTEIN"/>
    <property type="match status" value="1"/>
</dbReference>
<dbReference type="GO" id="GO:0005737">
    <property type="term" value="C:cytoplasm"/>
    <property type="evidence" value="ECO:0007669"/>
    <property type="project" value="TreeGrafter"/>
</dbReference>
<dbReference type="OrthoDB" id="1434354at2759"/>
<dbReference type="PROSITE" id="PS50866">
    <property type="entry name" value="GOLD"/>
    <property type="match status" value="1"/>
</dbReference>
<dbReference type="SUPFAM" id="SSF46938">
    <property type="entry name" value="CRAL/TRIO N-terminal domain"/>
    <property type="match status" value="1"/>
</dbReference>
<dbReference type="CDD" id="cd00170">
    <property type="entry name" value="SEC14"/>
    <property type="match status" value="1"/>
</dbReference>
<evidence type="ECO:0000313" key="4">
    <source>
        <dbReference type="EMBL" id="ELT91699.1"/>
    </source>
</evidence>
<dbReference type="InterPro" id="IPR011074">
    <property type="entry name" value="CRAL/TRIO_N_dom"/>
</dbReference>
<dbReference type="InterPro" id="IPR036865">
    <property type="entry name" value="CRAL-TRIO_dom_sf"/>
</dbReference>
<feature type="domain" description="CRAL-TRIO" evidence="2">
    <location>
        <begin position="77"/>
        <end position="288"/>
    </location>
</feature>
<dbReference type="InterPro" id="IPR051064">
    <property type="entry name" value="SEC14/CRAL-TRIO_domain"/>
</dbReference>
<dbReference type="FunCoup" id="R7TD99">
    <property type="interactions" value="202"/>
</dbReference>
<dbReference type="EMBL" id="KB310391">
    <property type="protein sequence ID" value="ELT91699.1"/>
    <property type="molecule type" value="Genomic_DNA"/>
</dbReference>
<feature type="domain" description="GOLD" evidence="3">
    <location>
        <begin position="317"/>
        <end position="418"/>
    </location>
</feature>
<dbReference type="Gene3D" id="3.40.525.10">
    <property type="entry name" value="CRAL-TRIO lipid binding domain"/>
    <property type="match status" value="2"/>
</dbReference>
<dbReference type="Proteomes" id="UP000014760">
    <property type="component" value="Unassembled WGS sequence"/>
</dbReference>
<dbReference type="InterPro" id="IPR009038">
    <property type="entry name" value="GOLD_dom"/>
</dbReference>
<evidence type="ECO:0000256" key="1">
    <source>
        <dbReference type="SAM" id="MobiDB-lite"/>
    </source>
</evidence>
<dbReference type="SUPFAM" id="SSF52087">
    <property type="entry name" value="CRAL/TRIO domain"/>
    <property type="match status" value="2"/>
</dbReference>
<evidence type="ECO:0000259" key="2">
    <source>
        <dbReference type="PROSITE" id="PS50191"/>
    </source>
</evidence>
<evidence type="ECO:0000259" key="3">
    <source>
        <dbReference type="PROSITE" id="PS50866"/>
    </source>
</evidence>
<feature type="region of interest" description="Disordered" evidence="1">
    <location>
        <begin position="430"/>
        <end position="451"/>
    </location>
</feature>